<sequence>MSGFINHRPLQRRLTVIMTTTTDNAPLLDRYNSYADGFGAVLATVPADAWSNPSPCDGWTARDVVAHVVDSQRDFFAGHDVDLGPAPSLDDPVSGWRTHREAVAARLADPTVADRGFDGHFGPTTIGETLLRFYGFDMIAHRWDIASAAGFDHRFTDDQLDEMEAAADGFGDALYSEGVCERIDVPADADRQTALLARLGRRTA</sequence>
<dbReference type="InterPro" id="IPR017517">
    <property type="entry name" value="Maleyloyr_isom"/>
</dbReference>
<dbReference type="EMBL" id="BAHE01000051">
    <property type="protein sequence ID" value="GAC02241.1"/>
    <property type="molecule type" value="Genomic_DNA"/>
</dbReference>
<keyword evidence="3" id="KW-1185">Reference proteome</keyword>
<organism evidence="2 3">
    <name type="scientific">Gordonia namibiensis NBRC 108229</name>
    <dbReference type="NCBI Taxonomy" id="1208314"/>
    <lineage>
        <taxon>Bacteria</taxon>
        <taxon>Bacillati</taxon>
        <taxon>Actinomycetota</taxon>
        <taxon>Actinomycetes</taxon>
        <taxon>Mycobacteriales</taxon>
        <taxon>Gordoniaceae</taxon>
        <taxon>Gordonia</taxon>
    </lineage>
</organism>
<dbReference type="InterPro" id="IPR024344">
    <property type="entry name" value="MDMPI_metal-binding"/>
</dbReference>
<protein>
    <recommendedName>
        <fullName evidence="1">Mycothiol-dependent maleylpyruvate isomerase metal-binding domain-containing protein</fullName>
    </recommendedName>
</protein>
<dbReference type="AlphaFoldDB" id="K6WS45"/>
<evidence type="ECO:0000313" key="2">
    <source>
        <dbReference type="EMBL" id="GAC02241.1"/>
    </source>
</evidence>
<accession>K6WS45</accession>
<dbReference type="GO" id="GO:0046872">
    <property type="term" value="F:metal ion binding"/>
    <property type="evidence" value="ECO:0007669"/>
    <property type="project" value="InterPro"/>
</dbReference>
<proteinExistence type="predicted"/>
<dbReference type="Proteomes" id="UP000035058">
    <property type="component" value="Unassembled WGS sequence"/>
</dbReference>
<reference evidence="2 3" key="1">
    <citation type="submission" date="2012-08" db="EMBL/GenBank/DDBJ databases">
        <title>Whole genome shotgun sequence of Gordonia namibiensis NBRC 108229.</title>
        <authorList>
            <person name="Isaki-Nakamura S."/>
            <person name="Hosoyama A."/>
            <person name="Tsuchikane K."/>
            <person name="Katsumata H."/>
            <person name="Baba S."/>
            <person name="Yamazaki S."/>
            <person name="Fujita N."/>
        </authorList>
    </citation>
    <scope>NUCLEOTIDE SEQUENCE [LARGE SCALE GENOMIC DNA]</scope>
    <source>
        <strain evidence="2 3">NBRC 108229</strain>
    </source>
</reference>
<dbReference type="Pfam" id="PF11716">
    <property type="entry name" value="MDMPI_N"/>
    <property type="match status" value="1"/>
</dbReference>
<dbReference type="SUPFAM" id="SSF109854">
    <property type="entry name" value="DinB/YfiT-like putative metalloenzymes"/>
    <property type="match status" value="1"/>
</dbReference>
<evidence type="ECO:0000259" key="1">
    <source>
        <dbReference type="Pfam" id="PF11716"/>
    </source>
</evidence>
<name>K6WS45_9ACTN</name>
<dbReference type="NCBIfam" id="TIGR03083">
    <property type="entry name" value="maleylpyruvate isomerase family mycothiol-dependent enzyme"/>
    <property type="match status" value="1"/>
</dbReference>
<dbReference type="InterPro" id="IPR034660">
    <property type="entry name" value="DinB/YfiT-like"/>
</dbReference>
<dbReference type="Gene3D" id="1.20.120.450">
    <property type="entry name" value="dinb family like domain"/>
    <property type="match status" value="1"/>
</dbReference>
<feature type="domain" description="Mycothiol-dependent maleylpyruvate isomerase metal-binding" evidence="1">
    <location>
        <begin position="37"/>
        <end position="146"/>
    </location>
</feature>
<gene>
    <name evidence="2" type="ORF">GONAM_51_00090</name>
</gene>
<evidence type="ECO:0000313" key="3">
    <source>
        <dbReference type="Proteomes" id="UP000035058"/>
    </source>
</evidence>
<comment type="caution">
    <text evidence="2">The sequence shown here is derived from an EMBL/GenBank/DDBJ whole genome shotgun (WGS) entry which is preliminary data.</text>
</comment>